<evidence type="ECO:0000259" key="1">
    <source>
        <dbReference type="Pfam" id="PF01638"/>
    </source>
</evidence>
<dbReference type="InterPro" id="IPR002577">
    <property type="entry name" value="HTH_HxlR"/>
</dbReference>
<dbReference type="InterPro" id="IPR036388">
    <property type="entry name" value="WH-like_DNA-bd_sf"/>
</dbReference>
<keyword evidence="3" id="KW-1185">Reference proteome</keyword>
<dbReference type="Proteomes" id="UP001139369">
    <property type="component" value="Unassembled WGS sequence"/>
</dbReference>
<gene>
    <name evidence="2" type="ORF">MC378_07270</name>
</gene>
<proteinExistence type="predicted"/>
<dbReference type="EMBL" id="JAKQYM010000004">
    <property type="protein sequence ID" value="MCI2228963.1"/>
    <property type="molecule type" value="Genomic_DNA"/>
</dbReference>
<name>A0A9X1VMW1_9FLAO</name>
<reference evidence="2" key="1">
    <citation type="submission" date="2022-02" db="EMBL/GenBank/DDBJ databases">
        <title>Polaribacter sp. MSW13, isolated from seawater.</title>
        <authorList>
            <person name="Kristyanto S."/>
            <person name="Jung J."/>
            <person name="Jeon C.O."/>
        </authorList>
    </citation>
    <scope>NUCLEOTIDE SEQUENCE</scope>
    <source>
        <strain evidence="2">MSW13</strain>
    </source>
</reference>
<dbReference type="RefSeq" id="WP_242178091.1">
    <property type="nucleotide sequence ID" value="NZ_JAKQYM010000004.1"/>
</dbReference>
<dbReference type="Gene3D" id="1.10.10.10">
    <property type="entry name" value="Winged helix-like DNA-binding domain superfamily/Winged helix DNA-binding domain"/>
    <property type="match status" value="1"/>
</dbReference>
<organism evidence="2 3">
    <name type="scientific">Polaribacter marinus</name>
    <dbReference type="NCBI Taxonomy" id="2916838"/>
    <lineage>
        <taxon>Bacteria</taxon>
        <taxon>Pseudomonadati</taxon>
        <taxon>Bacteroidota</taxon>
        <taxon>Flavobacteriia</taxon>
        <taxon>Flavobacteriales</taxon>
        <taxon>Flavobacteriaceae</taxon>
    </lineage>
</organism>
<evidence type="ECO:0000313" key="2">
    <source>
        <dbReference type="EMBL" id="MCI2228963.1"/>
    </source>
</evidence>
<comment type="caution">
    <text evidence="2">The sequence shown here is derived from an EMBL/GenBank/DDBJ whole genome shotgun (WGS) entry which is preliminary data.</text>
</comment>
<dbReference type="AlphaFoldDB" id="A0A9X1VMW1"/>
<protein>
    <submittedName>
        <fullName evidence="2">Winged helix-turn-helix transcriptional regulator</fullName>
    </submittedName>
</protein>
<sequence>MYIYNQRIKPYRKHLHAKKTDVIISRKAYYKKSPLKVEYILTKFGEGLIPILKMITEWGVIVTQEKGEFVNK</sequence>
<accession>A0A9X1VMW1</accession>
<evidence type="ECO:0000313" key="3">
    <source>
        <dbReference type="Proteomes" id="UP001139369"/>
    </source>
</evidence>
<feature type="domain" description="HTH hxlR-type" evidence="1">
    <location>
        <begin position="14"/>
        <end position="60"/>
    </location>
</feature>
<dbReference type="Pfam" id="PF01638">
    <property type="entry name" value="HxlR"/>
    <property type="match status" value="1"/>
</dbReference>